<keyword evidence="3" id="KW-1185">Reference proteome</keyword>
<comment type="caution">
    <text evidence="2">The sequence shown here is derived from an EMBL/GenBank/DDBJ whole genome shotgun (WGS) entry which is preliminary data.</text>
</comment>
<accession>A0AB35RY55</accession>
<reference evidence="2 3" key="1">
    <citation type="submission" date="2023-10" db="EMBL/GenBank/DDBJ databases">
        <title>Phytobacter spp. The emergence of a new genus of hospital-origin enterobacteria encoding carbapenemases in Argentina.</title>
        <authorList>
            <person name="Vay C."/>
            <person name="Almuzara M."/>
            <person name="Traglia G.M."/>
            <person name="Campos J."/>
        </authorList>
    </citation>
    <scope>NUCLEOTIDE SEQUENCE [LARGE SCALE GENOMIC DNA]</scope>
    <source>
        <strain evidence="2 3">CVMA36</strain>
    </source>
</reference>
<dbReference type="Proteomes" id="UP001286589">
    <property type="component" value="Unassembled WGS sequence"/>
</dbReference>
<gene>
    <name evidence="2" type="ORF">R0H02_25535</name>
</gene>
<evidence type="ECO:0000256" key="1">
    <source>
        <dbReference type="SAM" id="MobiDB-lite"/>
    </source>
</evidence>
<evidence type="ECO:0000313" key="2">
    <source>
        <dbReference type="EMBL" id="MDV2865811.1"/>
    </source>
</evidence>
<dbReference type="EMBL" id="JAWJAC010000030">
    <property type="protein sequence ID" value="MDV2865811.1"/>
    <property type="molecule type" value="Genomic_DNA"/>
</dbReference>
<feature type="region of interest" description="Disordered" evidence="1">
    <location>
        <begin position="1"/>
        <end position="41"/>
    </location>
</feature>
<name>A0AB35RY55_9ENTR</name>
<sequence>MRSATLNVPQAHAGGNHAEYGTDLESAGGPGEAGFMIDDRY</sequence>
<protein>
    <submittedName>
        <fullName evidence="2">Uncharacterized protein</fullName>
    </submittedName>
</protein>
<dbReference type="RefSeq" id="WP_317101702.1">
    <property type="nucleotide sequence ID" value="NZ_JAWJAC010000030.1"/>
</dbReference>
<dbReference type="AlphaFoldDB" id="A0AB35RY55"/>
<proteinExistence type="predicted"/>
<evidence type="ECO:0000313" key="3">
    <source>
        <dbReference type="Proteomes" id="UP001286589"/>
    </source>
</evidence>
<organism evidence="2 3">
    <name type="scientific">Phytobacter ursingii</name>
    <dbReference type="NCBI Taxonomy" id="1972431"/>
    <lineage>
        <taxon>Bacteria</taxon>
        <taxon>Pseudomonadati</taxon>
        <taxon>Pseudomonadota</taxon>
        <taxon>Gammaproteobacteria</taxon>
        <taxon>Enterobacterales</taxon>
        <taxon>Enterobacteriaceae</taxon>
        <taxon>Phytobacter</taxon>
    </lineage>
</organism>